<organism evidence="2 3">
    <name type="scientific">Rikenella microfusus</name>
    <dbReference type="NCBI Taxonomy" id="28139"/>
    <lineage>
        <taxon>Bacteria</taxon>
        <taxon>Pseudomonadati</taxon>
        <taxon>Bacteroidota</taxon>
        <taxon>Bacteroidia</taxon>
        <taxon>Bacteroidales</taxon>
        <taxon>Rikenellaceae</taxon>
        <taxon>Rikenella</taxon>
    </lineage>
</organism>
<dbReference type="Pfam" id="PF16249">
    <property type="entry name" value="DUF4906"/>
    <property type="match status" value="1"/>
</dbReference>
<accession>A0A379MRT0</accession>
<feature type="domain" description="DUF4906" evidence="1">
    <location>
        <begin position="132"/>
        <end position="201"/>
    </location>
</feature>
<dbReference type="InterPro" id="IPR032594">
    <property type="entry name" value="DUF4906"/>
</dbReference>
<dbReference type="OrthoDB" id="1002035at2"/>
<evidence type="ECO:0000313" key="2">
    <source>
        <dbReference type="EMBL" id="SUE34136.1"/>
    </source>
</evidence>
<dbReference type="RefSeq" id="WP_027291816.1">
    <property type="nucleotide sequence ID" value="NZ_UGVL01000001.1"/>
</dbReference>
<dbReference type="AlphaFoldDB" id="A0A379MRT0"/>
<dbReference type="Proteomes" id="UP000255233">
    <property type="component" value="Unassembled WGS sequence"/>
</dbReference>
<keyword evidence="3" id="KW-1185">Reference proteome</keyword>
<name>A0A379MRT0_9BACT</name>
<sequence length="448" mass="48720">MPLSIVGGEYDYYAVANIGKDLGMLRPSEASAYTAPIAAESDLEKDSRLLMSTRGTMNALQGTRIPITLSRCSARLEFTLDVSAAMASQITVTNIQVMNVPSSLRIFGDNHPADLAGYFDYASRPYQSGAQHVFYLPENTAGSNTAITDPRNKDKHNAPKGVTYIRISAATSAGRVEYYIFPGANSTSDFNVRRNNRYVISATITGLNSIDTRMSVTQMNAEGWASSYTTGSTANGRLNIFCTNNPDNWIDLSYTLTEGGTLLIDGASRPAGQFFRVMTGSGSVTLPVSYVRHSAGNTSVQFTLRDRYGCQLNASLSTAYKLPYESMRVTWEPWAAQLDYYDTGTARLSISESGYTGNFDVTCHISGPAVLYQNNRRIFDGETVSLAAGSHIFELSPRGNGSVTTAFTVKDSNGQSTSRTMQTEISGQPDSLLRSVYLPLENGRRGLK</sequence>
<proteinExistence type="predicted"/>
<protein>
    <recommendedName>
        <fullName evidence="1">DUF4906 domain-containing protein</fullName>
    </recommendedName>
</protein>
<reference evidence="2 3" key="1">
    <citation type="submission" date="2018-06" db="EMBL/GenBank/DDBJ databases">
        <authorList>
            <consortium name="Pathogen Informatics"/>
            <person name="Doyle S."/>
        </authorList>
    </citation>
    <scope>NUCLEOTIDE SEQUENCE [LARGE SCALE GENOMIC DNA]</scope>
    <source>
        <strain evidence="2 3">NCTC11190</strain>
    </source>
</reference>
<evidence type="ECO:0000259" key="1">
    <source>
        <dbReference type="Pfam" id="PF16249"/>
    </source>
</evidence>
<gene>
    <name evidence="2" type="ORF">NCTC11190_01354</name>
</gene>
<dbReference type="EMBL" id="UGVL01000001">
    <property type="protein sequence ID" value="SUE34136.1"/>
    <property type="molecule type" value="Genomic_DNA"/>
</dbReference>
<evidence type="ECO:0000313" key="3">
    <source>
        <dbReference type="Proteomes" id="UP000255233"/>
    </source>
</evidence>